<dbReference type="EMBL" id="CP065662">
    <property type="protein sequence ID" value="QPS02211.1"/>
    <property type="molecule type" value="Genomic_DNA"/>
</dbReference>
<dbReference type="OrthoDB" id="9804753at2"/>
<evidence type="ECO:0000256" key="8">
    <source>
        <dbReference type="ARBA" id="ARBA00022827"/>
    </source>
</evidence>
<keyword evidence="21" id="KW-1185">Reference proteome</keyword>
<evidence type="ECO:0000256" key="5">
    <source>
        <dbReference type="ARBA" id="ARBA00022490"/>
    </source>
</evidence>
<evidence type="ECO:0000256" key="6">
    <source>
        <dbReference type="ARBA" id="ARBA00022618"/>
    </source>
</evidence>
<organism evidence="19 20">
    <name type="scientific">Aerococcus urinae</name>
    <dbReference type="NCBI Taxonomy" id="1376"/>
    <lineage>
        <taxon>Bacteria</taxon>
        <taxon>Bacillati</taxon>
        <taxon>Bacillota</taxon>
        <taxon>Bacilli</taxon>
        <taxon>Lactobacillales</taxon>
        <taxon>Aerococcaceae</taxon>
        <taxon>Aerococcus</taxon>
    </lineage>
</organism>
<dbReference type="Proteomes" id="UP000594771">
    <property type="component" value="Chromosome"/>
</dbReference>
<dbReference type="GO" id="GO:0071555">
    <property type="term" value="P:cell wall organization"/>
    <property type="evidence" value="ECO:0007669"/>
    <property type="project" value="UniProtKB-KW"/>
</dbReference>
<dbReference type="PANTHER" id="PTHR21071">
    <property type="entry name" value="UDP-N-ACETYLENOLPYRUVOYLGLUCOSAMINE REDUCTASE"/>
    <property type="match status" value="1"/>
</dbReference>
<reference evidence="18" key="2">
    <citation type="submission" date="2022-09" db="EMBL/GenBank/DDBJ databases">
        <title>Aerococcus urinae taxonomy study.</title>
        <authorList>
            <person name="Christensen J."/>
            <person name="Senneby E."/>
        </authorList>
    </citation>
    <scope>NUCLEOTIDE SEQUENCE</scope>
    <source>
        <strain evidence="18">NLD-066-U95</strain>
    </source>
</reference>
<dbReference type="KEGG" id="aun:AWM73_06135"/>
<proteinExistence type="inferred from homology"/>
<evidence type="ECO:0000313" key="20">
    <source>
        <dbReference type="Proteomes" id="UP000594771"/>
    </source>
</evidence>
<evidence type="ECO:0000313" key="19">
    <source>
        <dbReference type="EMBL" id="QPS02211.1"/>
    </source>
</evidence>
<evidence type="ECO:0000256" key="7">
    <source>
        <dbReference type="ARBA" id="ARBA00022630"/>
    </source>
</evidence>
<evidence type="ECO:0000256" key="15">
    <source>
        <dbReference type="ARBA" id="ARBA00048914"/>
    </source>
</evidence>
<protein>
    <recommendedName>
        <fullName evidence="16">UDP-N-acetylenolpyruvoylglucosamine reductase</fullName>
        <ecNumber evidence="16">1.3.1.98</ecNumber>
    </recommendedName>
    <alternativeName>
        <fullName evidence="16">UDP-N-acetylmuramate dehydrogenase</fullName>
    </alternativeName>
</protein>
<evidence type="ECO:0000256" key="16">
    <source>
        <dbReference type="HAMAP-Rule" id="MF_00037"/>
    </source>
</evidence>
<dbReference type="GO" id="GO:0008360">
    <property type="term" value="P:regulation of cell shape"/>
    <property type="evidence" value="ECO:0007669"/>
    <property type="project" value="UniProtKB-KW"/>
</dbReference>
<feature type="active site" evidence="16">
    <location>
        <position position="172"/>
    </location>
</feature>
<keyword evidence="9 16" id="KW-0521">NADP</keyword>
<feature type="domain" description="FAD-binding PCMH-type" evidence="17">
    <location>
        <begin position="29"/>
        <end position="193"/>
    </location>
</feature>
<sequence length="301" mass="33003">MDFQAFIDAFSPEHIKVNEPLKDYAYTKTGGPADLLVFPQSSQELQAMIKKANELQLPFMVMGNSSNVIVRDGGIEGIVFMLTQMAAIEVKDNRIFAEAGARIIDVTRAARDSALTGLEFACGIPGSVGGAIYMNAGAYDGEIKDLPLSVQVVDKYGDLKTYTNEELQFSYRHSIIQDNGDCVVSVVFDLKPGDYEQIKGRMNHLTQLRESKQPLDLPSCGSVFKRPKGHFTGQLVQAADLQGYTVGGAQVSKKHAGFIVNIDNATAADYLAVIHHVQEVIKKEFDVSLETEVRIIGRDPK</sequence>
<feature type="active site" evidence="16">
    <location>
        <position position="292"/>
    </location>
</feature>
<dbReference type="InterPro" id="IPR036318">
    <property type="entry name" value="FAD-bd_PCMH-like_sf"/>
</dbReference>
<gene>
    <name evidence="16 19" type="primary">murB</name>
    <name evidence="19" type="ORF">I6G68_03900</name>
    <name evidence="18" type="ORF">ODY43_07500</name>
</gene>
<dbReference type="GO" id="GO:0005829">
    <property type="term" value="C:cytosol"/>
    <property type="evidence" value="ECO:0007669"/>
    <property type="project" value="TreeGrafter"/>
</dbReference>
<evidence type="ECO:0000259" key="17">
    <source>
        <dbReference type="PROSITE" id="PS51387"/>
    </source>
</evidence>
<evidence type="ECO:0000256" key="4">
    <source>
        <dbReference type="ARBA" id="ARBA00004752"/>
    </source>
</evidence>
<dbReference type="GO" id="GO:0008762">
    <property type="term" value="F:UDP-N-acetylmuramate dehydrogenase activity"/>
    <property type="evidence" value="ECO:0007669"/>
    <property type="project" value="UniProtKB-UniRule"/>
</dbReference>
<dbReference type="InterPro" id="IPR016167">
    <property type="entry name" value="FAD-bd_PCMH_sub1"/>
</dbReference>
<dbReference type="InterPro" id="IPR016169">
    <property type="entry name" value="FAD-bd_PCMH_sub2"/>
</dbReference>
<keyword evidence="8 16" id="KW-0274">FAD</keyword>
<comment type="pathway">
    <text evidence="4 16">Cell wall biogenesis; peptidoglycan biosynthesis.</text>
</comment>
<dbReference type="InterPro" id="IPR016166">
    <property type="entry name" value="FAD-bd_PCMH"/>
</dbReference>
<dbReference type="InterPro" id="IPR011601">
    <property type="entry name" value="MurB_C"/>
</dbReference>
<dbReference type="AlphaFoldDB" id="A0A109REL8"/>
<dbReference type="GO" id="GO:0071949">
    <property type="term" value="F:FAD binding"/>
    <property type="evidence" value="ECO:0007669"/>
    <property type="project" value="InterPro"/>
</dbReference>
<keyword evidence="11 16" id="KW-0573">Peptidoglycan synthesis</keyword>
<comment type="cofactor">
    <cofactor evidence="1 16">
        <name>FAD</name>
        <dbReference type="ChEBI" id="CHEBI:57692"/>
    </cofactor>
</comment>
<dbReference type="NCBIfam" id="NF010480">
    <property type="entry name" value="PRK13905.1"/>
    <property type="match status" value="1"/>
</dbReference>
<evidence type="ECO:0000313" key="21">
    <source>
        <dbReference type="Proteomes" id="UP001069145"/>
    </source>
</evidence>
<comment type="subcellular location">
    <subcellularLocation>
        <location evidence="3 16">Cytoplasm</location>
    </subcellularLocation>
</comment>
<evidence type="ECO:0000256" key="12">
    <source>
        <dbReference type="ARBA" id="ARBA00023002"/>
    </source>
</evidence>
<dbReference type="InterPro" id="IPR006094">
    <property type="entry name" value="Oxid_FAD_bind_N"/>
</dbReference>
<comment type="similarity">
    <text evidence="16">Belongs to the MurB family.</text>
</comment>
<dbReference type="Gene3D" id="3.30.465.10">
    <property type="match status" value="1"/>
</dbReference>
<dbReference type="RefSeq" id="WP_060778550.1">
    <property type="nucleotide sequence ID" value="NZ_CAJHLF010000007.1"/>
</dbReference>
<dbReference type="UniPathway" id="UPA00219"/>
<evidence type="ECO:0000256" key="1">
    <source>
        <dbReference type="ARBA" id="ARBA00001974"/>
    </source>
</evidence>
<dbReference type="GeneID" id="35767078"/>
<keyword evidence="6 16" id="KW-0132">Cell division</keyword>
<dbReference type="Proteomes" id="UP001069145">
    <property type="component" value="Unassembled WGS sequence"/>
</dbReference>
<keyword evidence="10 16" id="KW-0133">Cell shape</keyword>
<evidence type="ECO:0000256" key="10">
    <source>
        <dbReference type="ARBA" id="ARBA00022960"/>
    </source>
</evidence>
<dbReference type="GO" id="GO:0009252">
    <property type="term" value="P:peptidoglycan biosynthetic process"/>
    <property type="evidence" value="ECO:0007669"/>
    <property type="project" value="UniProtKB-UniRule"/>
</dbReference>
<dbReference type="SUPFAM" id="SSF56176">
    <property type="entry name" value="FAD-binding/transporter-associated domain-like"/>
    <property type="match status" value="1"/>
</dbReference>
<dbReference type="Gene3D" id="3.30.43.10">
    <property type="entry name" value="Uridine Diphospho-n-acetylenolpyruvylglucosamine Reductase, domain 2"/>
    <property type="match status" value="1"/>
</dbReference>
<comment type="catalytic activity">
    <reaction evidence="15 16">
        <text>UDP-N-acetyl-alpha-D-muramate + NADP(+) = UDP-N-acetyl-3-O-(1-carboxyvinyl)-alpha-D-glucosamine + NADPH + H(+)</text>
        <dbReference type="Rhea" id="RHEA:12248"/>
        <dbReference type="ChEBI" id="CHEBI:15378"/>
        <dbReference type="ChEBI" id="CHEBI:57783"/>
        <dbReference type="ChEBI" id="CHEBI:58349"/>
        <dbReference type="ChEBI" id="CHEBI:68483"/>
        <dbReference type="ChEBI" id="CHEBI:70757"/>
        <dbReference type="EC" id="1.3.1.98"/>
    </reaction>
</comment>
<evidence type="ECO:0000256" key="11">
    <source>
        <dbReference type="ARBA" id="ARBA00022984"/>
    </source>
</evidence>
<dbReference type="EC" id="1.3.1.98" evidence="16"/>
<comment type="function">
    <text evidence="2 16">Cell wall formation.</text>
</comment>
<keyword evidence="14 16" id="KW-0961">Cell wall biogenesis/degradation</keyword>
<dbReference type="Gene3D" id="3.90.78.10">
    <property type="entry name" value="UDP-N-acetylenolpyruvoylglucosamine reductase, C-terminal domain"/>
    <property type="match status" value="1"/>
</dbReference>
<evidence type="ECO:0000256" key="9">
    <source>
        <dbReference type="ARBA" id="ARBA00022857"/>
    </source>
</evidence>
<dbReference type="HAMAP" id="MF_00037">
    <property type="entry name" value="MurB"/>
    <property type="match status" value="1"/>
</dbReference>
<keyword evidence="12 16" id="KW-0560">Oxidoreductase</keyword>
<evidence type="ECO:0000256" key="3">
    <source>
        <dbReference type="ARBA" id="ARBA00004496"/>
    </source>
</evidence>
<dbReference type="PROSITE" id="PS51387">
    <property type="entry name" value="FAD_PCMH"/>
    <property type="match status" value="1"/>
</dbReference>
<dbReference type="Pfam" id="PF01565">
    <property type="entry name" value="FAD_binding_4"/>
    <property type="match status" value="1"/>
</dbReference>
<dbReference type="EMBL" id="JAOTML010000009">
    <property type="protein sequence ID" value="MCY3053831.1"/>
    <property type="molecule type" value="Genomic_DNA"/>
</dbReference>
<evidence type="ECO:0000256" key="13">
    <source>
        <dbReference type="ARBA" id="ARBA00023306"/>
    </source>
</evidence>
<keyword evidence="7 16" id="KW-0285">Flavoprotein</keyword>
<accession>A0A109REL8</accession>
<keyword evidence="5 16" id="KW-0963">Cytoplasm</keyword>
<keyword evidence="13 16" id="KW-0131">Cell cycle</keyword>
<dbReference type="PANTHER" id="PTHR21071:SF4">
    <property type="entry name" value="UDP-N-ACETYLENOLPYRUVOYLGLUCOSAMINE REDUCTASE"/>
    <property type="match status" value="1"/>
</dbReference>
<dbReference type="InterPro" id="IPR036635">
    <property type="entry name" value="MurB_C_sf"/>
</dbReference>
<evidence type="ECO:0000256" key="2">
    <source>
        <dbReference type="ARBA" id="ARBA00003921"/>
    </source>
</evidence>
<dbReference type="InterPro" id="IPR003170">
    <property type="entry name" value="MurB"/>
</dbReference>
<feature type="active site" description="Proton donor" evidence="16">
    <location>
        <position position="222"/>
    </location>
</feature>
<evidence type="ECO:0000313" key="18">
    <source>
        <dbReference type="EMBL" id="MCY3053831.1"/>
    </source>
</evidence>
<dbReference type="Pfam" id="PF02873">
    <property type="entry name" value="MurB_C"/>
    <property type="match status" value="1"/>
</dbReference>
<dbReference type="NCBIfam" id="TIGR00179">
    <property type="entry name" value="murB"/>
    <property type="match status" value="1"/>
</dbReference>
<dbReference type="GO" id="GO:0051301">
    <property type="term" value="P:cell division"/>
    <property type="evidence" value="ECO:0007669"/>
    <property type="project" value="UniProtKB-KW"/>
</dbReference>
<dbReference type="SUPFAM" id="SSF56194">
    <property type="entry name" value="Uridine diphospho-N-Acetylenolpyruvylglucosamine reductase, MurB, C-terminal domain"/>
    <property type="match status" value="1"/>
</dbReference>
<evidence type="ECO:0000256" key="14">
    <source>
        <dbReference type="ARBA" id="ARBA00023316"/>
    </source>
</evidence>
<reference evidence="19 20" key="1">
    <citation type="submission" date="2020-12" db="EMBL/GenBank/DDBJ databases">
        <title>FDA dAtabase for Regulatory Grade micrObial Sequences (FDA-ARGOS): Supporting development and validation of Infectious Disease Dx tests.</title>
        <authorList>
            <person name="Sproer C."/>
            <person name="Gronow S."/>
            <person name="Severitt S."/>
            <person name="Schroder I."/>
            <person name="Tallon L."/>
            <person name="Sadzewicz L."/>
            <person name="Zhao X."/>
            <person name="Boylan J."/>
            <person name="Ott S."/>
            <person name="Bowen H."/>
            <person name="Vavikolanu K."/>
            <person name="Mehta A."/>
            <person name="Aluvathingal J."/>
            <person name="Nadendla S."/>
            <person name="Lowell S."/>
            <person name="Myers T."/>
            <person name="Yan Y."/>
            <person name="Sichtig H."/>
        </authorList>
    </citation>
    <scope>NUCLEOTIDE SEQUENCE [LARGE SCALE GENOMIC DNA]</scope>
    <source>
        <strain evidence="19 20">FDAARGOS_911</strain>
    </source>
</reference>
<name>A0A109REL8_9LACT</name>